<name>A0A395HER3_ASPHC</name>
<accession>A0A395HER3</accession>
<dbReference type="SUPFAM" id="SSF103473">
    <property type="entry name" value="MFS general substrate transporter"/>
    <property type="match status" value="1"/>
</dbReference>
<dbReference type="GO" id="GO:0022857">
    <property type="term" value="F:transmembrane transporter activity"/>
    <property type="evidence" value="ECO:0007669"/>
    <property type="project" value="InterPro"/>
</dbReference>
<evidence type="ECO:0000256" key="2">
    <source>
        <dbReference type="ARBA" id="ARBA00006829"/>
    </source>
</evidence>
<dbReference type="AlphaFoldDB" id="A0A395HER3"/>
<dbReference type="PANTHER" id="PTHR23506:SF23">
    <property type="entry name" value="GH10249P"/>
    <property type="match status" value="1"/>
</dbReference>
<evidence type="ECO:0000256" key="7">
    <source>
        <dbReference type="SAM" id="Phobius"/>
    </source>
</evidence>
<feature type="transmembrane region" description="Helical" evidence="7">
    <location>
        <begin position="26"/>
        <end position="56"/>
    </location>
</feature>
<organism evidence="9 10">
    <name type="scientific">Aspergillus homomorphus (strain CBS 101889)</name>
    <dbReference type="NCBI Taxonomy" id="1450537"/>
    <lineage>
        <taxon>Eukaryota</taxon>
        <taxon>Fungi</taxon>
        <taxon>Dikarya</taxon>
        <taxon>Ascomycota</taxon>
        <taxon>Pezizomycotina</taxon>
        <taxon>Eurotiomycetes</taxon>
        <taxon>Eurotiomycetidae</taxon>
        <taxon>Eurotiales</taxon>
        <taxon>Aspergillaceae</taxon>
        <taxon>Aspergillus</taxon>
        <taxon>Aspergillus subgen. Circumdati</taxon>
    </lineage>
</organism>
<dbReference type="Gene3D" id="1.20.1250.20">
    <property type="entry name" value="MFS general substrate transporter like domains"/>
    <property type="match status" value="1"/>
</dbReference>
<feature type="domain" description="Major facilitator superfamily (MFS) profile" evidence="8">
    <location>
        <begin position="26"/>
        <end position="181"/>
    </location>
</feature>
<feature type="transmembrane region" description="Helical" evidence="7">
    <location>
        <begin position="68"/>
        <end position="92"/>
    </location>
</feature>
<evidence type="ECO:0000313" key="10">
    <source>
        <dbReference type="Proteomes" id="UP000248961"/>
    </source>
</evidence>
<dbReference type="GO" id="GO:0016020">
    <property type="term" value="C:membrane"/>
    <property type="evidence" value="ECO:0007669"/>
    <property type="project" value="UniProtKB-SubCell"/>
</dbReference>
<sequence length="181" mass="19572">MRDQPASDLPSSRKHLSQWSTWRSSVWFTVLVCGFTLFTDTFLYSMAVPILPFALIQKTHIPEQNVQTWISILLAVHGAGIAVASPICAWWADHSATRKWPYLFGLVGLSSATVLLALSSSITMLVLGRLLQGLSGAVAWTVPLAIVTDRVTVDQVGPYLGYMTIGRSIGMSAGPLVGSLV</sequence>
<keyword evidence="10" id="KW-1185">Reference proteome</keyword>
<dbReference type="OrthoDB" id="5086884at2759"/>
<dbReference type="InterPro" id="IPR011701">
    <property type="entry name" value="MFS"/>
</dbReference>
<proteinExistence type="inferred from homology"/>
<dbReference type="PRINTS" id="PR01035">
    <property type="entry name" value="TCRTETA"/>
</dbReference>
<evidence type="ECO:0000256" key="5">
    <source>
        <dbReference type="ARBA" id="ARBA00022989"/>
    </source>
</evidence>
<protein>
    <submittedName>
        <fullName evidence="9">MFS general substrate transporter</fullName>
    </submittedName>
</protein>
<dbReference type="VEuPathDB" id="FungiDB:BO97DRAFT_358666"/>
<reference evidence="9 10" key="1">
    <citation type="submission" date="2018-02" db="EMBL/GenBank/DDBJ databases">
        <title>The genomes of Aspergillus section Nigri reveals drivers in fungal speciation.</title>
        <authorList>
            <consortium name="DOE Joint Genome Institute"/>
            <person name="Vesth T.C."/>
            <person name="Nybo J."/>
            <person name="Theobald S."/>
            <person name="Brandl J."/>
            <person name="Frisvad J.C."/>
            <person name="Nielsen K.F."/>
            <person name="Lyhne E.K."/>
            <person name="Kogle M.E."/>
            <person name="Kuo A."/>
            <person name="Riley R."/>
            <person name="Clum A."/>
            <person name="Nolan M."/>
            <person name="Lipzen A."/>
            <person name="Salamov A."/>
            <person name="Henrissat B."/>
            <person name="Wiebenga A."/>
            <person name="De vries R.P."/>
            <person name="Grigoriev I.V."/>
            <person name="Mortensen U.H."/>
            <person name="Andersen M.R."/>
            <person name="Baker S.E."/>
        </authorList>
    </citation>
    <scope>NUCLEOTIDE SEQUENCE [LARGE SCALE GENOMIC DNA]</scope>
    <source>
        <strain evidence="9 10">CBS 101889</strain>
    </source>
</reference>
<evidence type="ECO:0000259" key="8">
    <source>
        <dbReference type="PROSITE" id="PS50850"/>
    </source>
</evidence>
<keyword evidence="4 7" id="KW-0812">Transmembrane</keyword>
<dbReference type="InterPro" id="IPR050930">
    <property type="entry name" value="MFS_Vesicular_Transporter"/>
</dbReference>
<gene>
    <name evidence="9" type="ORF">BO97DRAFT_358666</name>
</gene>
<dbReference type="Proteomes" id="UP000248961">
    <property type="component" value="Unassembled WGS sequence"/>
</dbReference>
<dbReference type="InterPro" id="IPR036259">
    <property type="entry name" value="MFS_trans_sf"/>
</dbReference>
<comment type="subcellular location">
    <subcellularLocation>
        <location evidence="1">Membrane</location>
        <topology evidence="1">Multi-pass membrane protein</topology>
    </subcellularLocation>
</comment>
<evidence type="ECO:0000256" key="1">
    <source>
        <dbReference type="ARBA" id="ARBA00004141"/>
    </source>
</evidence>
<evidence type="ECO:0000256" key="3">
    <source>
        <dbReference type="ARBA" id="ARBA00022448"/>
    </source>
</evidence>
<dbReference type="Pfam" id="PF07690">
    <property type="entry name" value="MFS_1"/>
    <property type="match status" value="1"/>
</dbReference>
<dbReference type="InterPro" id="IPR020846">
    <property type="entry name" value="MFS_dom"/>
</dbReference>
<keyword evidence="5 7" id="KW-1133">Transmembrane helix</keyword>
<keyword evidence="3" id="KW-0813">Transport</keyword>
<evidence type="ECO:0000256" key="4">
    <source>
        <dbReference type="ARBA" id="ARBA00022692"/>
    </source>
</evidence>
<keyword evidence="6 7" id="KW-0472">Membrane</keyword>
<dbReference type="EMBL" id="KZ824411">
    <property type="protein sequence ID" value="RAL06461.1"/>
    <property type="molecule type" value="Genomic_DNA"/>
</dbReference>
<dbReference type="GeneID" id="37196563"/>
<feature type="transmembrane region" description="Helical" evidence="7">
    <location>
        <begin position="104"/>
        <end position="127"/>
    </location>
</feature>
<dbReference type="InterPro" id="IPR001958">
    <property type="entry name" value="Tet-R_TetA/multi-R_MdtG-like"/>
</dbReference>
<evidence type="ECO:0000256" key="6">
    <source>
        <dbReference type="ARBA" id="ARBA00023136"/>
    </source>
</evidence>
<dbReference type="RefSeq" id="XP_025545615.1">
    <property type="nucleotide sequence ID" value="XM_025692274.1"/>
</dbReference>
<comment type="similarity">
    <text evidence="2">Belongs to the major facilitator superfamily. Vesicular transporter family.</text>
</comment>
<feature type="non-terminal residue" evidence="9">
    <location>
        <position position="181"/>
    </location>
</feature>
<evidence type="ECO:0000313" key="9">
    <source>
        <dbReference type="EMBL" id="RAL06461.1"/>
    </source>
</evidence>
<dbReference type="PANTHER" id="PTHR23506">
    <property type="entry name" value="GH10249P"/>
    <property type="match status" value="1"/>
</dbReference>
<dbReference type="PROSITE" id="PS50850">
    <property type="entry name" value="MFS"/>
    <property type="match status" value="1"/>
</dbReference>
<dbReference type="STRING" id="1450537.A0A395HER3"/>